<evidence type="ECO:0000256" key="3">
    <source>
        <dbReference type="ARBA" id="ARBA00022553"/>
    </source>
</evidence>
<dbReference type="GO" id="GO:0000155">
    <property type="term" value="F:phosphorelay sensor kinase activity"/>
    <property type="evidence" value="ECO:0007669"/>
    <property type="project" value="InterPro"/>
</dbReference>
<dbReference type="GO" id="GO:0016036">
    <property type="term" value="P:cellular response to phosphate starvation"/>
    <property type="evidence" value="ECO:0007669"/>
    <property type="project" value="TreeGrafter"/>
</dbReference>
<accession>A0A3M0G0M9</accession>
<dbReference type="PRINTS" id="PR00344">
    <property type="entry name" value="BCTRLSENSOR"/>
</dbReference>
<sequence>MSGAHKESLGYPIATATYATLFLGLFLGVLGKYFGFFEWEIIFIFTTVTFVFIFLLTHFRVRVFIYRSIKKIYDDVSLLEDAQLTPHKITTNMESLKQEVQKYATDKKLEIESLRIQEEYRKDFIGNVAHELKTPLFTVQGYILTLLDGAMNDKSVRKKYLQRADKGVERLIYLVNDLDMITKLEVGDMNLNYSYFDIVKLVKNSFELLEMKAAKRNITLTFDAEYLEPVMVNADEERIQQLLTNLLDNSIKYGKEDGTTEISIQHLIQNKILVRVTDNGEGISNEHLTRLFERFYRVDKSGNRKVGGSGLGLSIVKHIIEAHDERIYVESEFGVGSEFSFTLEEAEDIE</sequence>
<dbReference type="GO" id="GO:0004721">
    <property type="term" value="F:phosphoprotein phosphatase activity"/>
    <property type="evidence" value="ECO:0007669"/>
    <property type="project" value="TreeGrafter"/>
</dbReference>
<evidence type="ECO:0000256" key="5">
    <source>
        <dbReference type="ARBA" id="ARBA00022777"/>
    </source>
</evidence>
<keyword evidence="7" id="KW-0472">Membrane</keyword>
<dbReference type="InterPro" id="IPR003661">
    <property type="entry name" value="HisK_dim/P_dom"/>
</dbReference>
<name>A0A3M0G0M9_9FLAO</name>
<dbReference type="InterPro" id="IPR050351">
    <property type="entry name" value="BphY/WalK/GraS-like"/>
</dbReference>
<dbReference type="CDD" id="cd00075">
    <property type="entry name" value="HATPase"/>
    <property type="match status" value="1"/>
</dbReference>
<dbReference type="PROSITE" id="PS50109">
    <property type="entry name" value="HIS_KIN"/>
    <property type="match status" value="1"/>
</dbReference>
<evidence type="ECO:0000313" key="9">
    <source>
        <dbReference type="EMBL" id="RMB58520.1"/>
    </source>
</evidence>
<protein>
    <recommendedName>
        <fullName evidence="2">histidine kinase</fullName>
        <ecNumber evidence="2">2.7.13.3</ecNumber>
    </recommendedName>
</protein>
<dbReference type="FunFam" id="3.30.565.10:FF:000006">
    <property type="entry name" value="Sensor histidine kinase WalK"/>
    <property type="match status" value="1"/>
</dbReference>
<feature type="transmembrane region" description="Helical" evidence="7">
    <location>
        <begin position="41"/>
        <end position="61"/>
    </location>
</feature>
<dbReference type="InterPro" id="IPR036097">
    <property type="entry name" value="HisK_dim/P_sf"/>
</dbReference>
<dbReference type="SMART" id="SM00387">
    <property type="entry name" value="HATPase_c"/>
    <property type="match status" value="1"/>
</dbReference>
<dbReference type="EMBL" id="REFV01000008">
    <property type="protein sequence ID" value="RMB58520.1"/>
    <property type="molecule type" value="Genomic_DNA"/>
</dbReference>
<dbReference type="CDD" id="cd00082">
    <property type="entry name" value="HisKA"/>
    <property type="match status" value="1"/>
</dbReference>
<evidence type="ECO:0000256" key="7">
    <source>
        <dbReference type="SAM" id="Phobius"/>
    </source>
</evidence>
<feature type="transmembrane region" description="Helical" evidence="7">
    <location>
        <begin position="12"/>
        <end position="35"/>
    </location>
</feature>
<evidence type="ECO:0000256" key="2">
    <source>
        <dbReference type="ARBA" id="ARBA00012438"/>
    </source>
</evidence>
<dbReference type="SUPFAM" id="SSF47384">
    <property type="entry name" value="Homodimeric domain of signal transducing histidine kinase"/>
    <property type="match status" value="1"/>
</dbReference>
<dbReference type="Gene3D" id="3.30.565.10">
    <property type="entry name" value="Histidine kinase-like ATPase, C-terminal domain"/>
    <property type="match status" value="1"/>
</dbReference>
<keyword evidence="7" id="KW-0812">Transmembrane</keyword>
<dbReference type="Proteomes" id="UP000281985">
    <property type="component" value="Unassembled WGS sequence"/>
</dbReference>
<dbReference type="SUPFAM" id="SSF55874">
    <property type="entry name" value="ATPase domain of HSP90 chaperone/DNA topoisomerase II/histidine kinase"/>
    <property type="match status" value="1"/>
</dbReference>
<feature type="domain" description="Histidine kinase" evidence="8">
    <location>
        <begin position="127"/>
        <end position="347"/>
    </location>
</feature>
<gene>
    <name evidence="9" type="ORF">EAX61_09450</name>
</gene>
<comment type="catalytic activity">
    <reaction evidence="1">
        <text>ATP + protein L-histidine = ADP + protein N-phospho-L-histidine.</text>
        <dbReference type="EC" id="2.7.13.3"/>
    </reaction>
</comment>
<keyword evidence="7" id="KW-1133">Transmembrane helix</keyword>
<dbReference type="GO" id="GO:0005886">
    <property type="term" value="C:plasma membrane"/>
    <property type="evidence" value="ECO:0007669"/>
    <property type="project" value="TreeGrafter"/>
</dbReference>
<dbReference type="Pfam" id="PF00512">
    <property type="entry name" value="HisKA"/>
    <property type="match status" value="1"/>
</dbReference>
<dbReference type="PANTHER" id="PTHR45453">
    <property type="entry name" value="PHOSPHATE REGULON SENSOR PROTEIN PHOR"/>
    <property type="match status" value="1"/>
</dbReference>
<keyword evidence="4" id="KW-0808">Transferase</keyword>
<keyword evidence="10" id="KW-1185">Reference proteome</keyword>
<evidence type="ECO:0000259" key="8">
    <source>
        <dbReference type="PROSITE" id="PS50109"/>
    </source>
</evidence>
<evidence type="ECO:0000256" key="4">
    <source>
        <dbReference type="ARBA" id="ARBA00022679"/>
    </source>
</evidence>
<dbReference type="Gene3D" id="1.10.287.130">
    <property type="match status" value="1"/>
</dbReference>
<dbReference type="AlphaFoldDB" id="A0A3M0G0M9"/>
<dbReference type="InterPro" id="IPR036890">
    <property type="entry name" value="HATPase_C_sf"/>
</dbReference>
<dbReference type="RefSeq" id="WP_121917444.1">
    <property type="nucleotide sequence ID" value="NZ_REFV01000008.1"/>
</dbReference>
<dbReference type="InterPro" id="IPR005467">
    <property type="entry name" value="His_kinase_dom"/>
</dbReference>
<reference evidence="9 10" key="1">
    <citation type="submission" date="2018-10" db="EMBL/GenBank/DDBJ databases">
        <title>Dokdonia luteus sp. nov., isolated from sea water.</title>
        <authorList>
            <person name="Zhou L.Y."/>
            <person name="Du Z.J."/>
        </authorList>
    </citation>
    <scope>NUCLEOTIDE SEQUENCE [LARGE SCALE GENOMIC DNA]</scope>
    <source>
        <strain evidence="9 10">SH27</strain>
    </source>
</reference>
<evidence type="ECO:0000256" key="1">
    <source>
        <dbReference type="ARBA" id="ARBA00000085"/>
    </source>
</evidence>
<dbReference type="PANTHER" id="PTHR45453:SF1">
    <property type="entry name" value="PHOSPHATE REGULON SENSOR PROTEIN PHOR"/>
    <property type="match status" value="1"/>
</dbReference>
<organism evidence="9 10">
    <name type="scientific">Dokdonia sinensis</name>
    <dbReference type="NCBI Taxonomy" id="2479847"/>
    <lineage>
        <taxon>Bacteria</taxon>
        <taxon>Pseudomonadati</taxon>
        <taxon>Bacteroidota</taxon>
        <taxon>Flavobacteriia</taxon>
        <taxon>Flavobacteriales</taxon>
        <taxon>Flavobacteriaceae</taxon>
        <taxon>Dokdonia</taxon>
    </lineage>
</organism>
<dbReference type="OrthoDB" id="9813151at2"/>
<comment type="caution">
    <text evidence="9">The sequence shown here is derived from an EMBL/GenBank/DDBJ whole genome shotgun (WGS) entry which is preliminary data.</text>
</comment>
<dbReference type="InterPro" id="IPR004358">
    <property type="entry name" value="Sig_transdc_His_kin-like_C"/>
</dbReference>
<evidence type="ECO:0000256" key="6">
    <source>
        <dbReference type="ARBA" id="ARBA00023012"/>
    </source>
</evidence>
<keyword evidence="3" id="KW-0597">Phosphoprotein</keyword>
<dbReference type="InterPro" id="IPR003594">
    <property type="entry name" value="HATPase_dom"/>
</dbReference>
<dbReference type="EC" id="2.7.13.3" evidence="2"/>
<dbReference type="SMART" id="SM00388">
    <property type="entry name" value="HisKA"/>
    <property type="match status" value="1"/>
</dbReference>
<keyword evidence="5 9" id="KW-0418">Kinase</keyword>
<evidence type="ECO:0000313" key="10">
    <source>
        <dbReference type="Proteomes" id="UP000281985"/>
    </source>
</evidence>
<dbReference type="Pfam" id="PF02518">
    <property type="entry name" value="HATPase_c"/>
    <property type="match status" value="1"/>
</dbReference>
<keyword evidence="6" id="KW-0902">Two-component regulatory system</keyword>
<proteinExistence type="predicted"/>